<keyword evidence="4" id="KW-1185">Reference proteome</keyword>
<dbReference type="SUPFAM" id="SSF109604">
    <property type="entry name" value="HD-domain/PDEase-like"/>
    <property type="match status" value="1"/>
</dbReference>
<dbReference type="PANTHER" id="PTHR11373">
    <property type="entry name" value="DEOXYNUCLEOSIDE TRIPHOSPHATE TRIPHOSPHOHYDROLASE"/>
    <property type="match status" value="1"/>
</dbReference>
<evidence type="ECO:0000259" key="2">
    <source>
        <dbReference type="SMART" id="SM00471"/>
    </source>
</evidence>
<dbReference type="InterPro" id="IPR006674">
    <property type="entry name" value="HD_domain"/>
</dbReference>
<comment type="similarity">
    <text evidence="1">Belongs to the SAMHD1 family.</text>
</comment>
<dbReference type="InterPro" id="IPR050135">
    <property type="entry name" value="dGTPase-like"/>
</dbReference>
<feature type="domain" description="HD/PDEase" evidence="2">
    <location>
        <begin position="50"/>
        <end position="214"/>
    </location>
</feature>
<protein>
    <recommendedName>
        <fullName evidence="2">HD/PDEase domain-containing protein</fullName>
    </recommendedName>
</protein>
<dbReference type="PANTHER" id="PTHR11373:SF4">
    <property type="entry name" value="DEOXYNUCLEOSIDE TRIPHOSPHATE TRIPHOSPHOHYDROLASE SAMHD1"/>
    <property type="match status" value="1"/>
</dbReference>
<comment type="caution">
    <text evidence="3">The sequence shown here is derived from an EMBL/GenBank/DDBJ whole genome shotgun (WGS) entry which is preliminary data.</text>
</comment>
<dbReference type="GO" id="GO:0008832">
    <property type="term" value="F:dGTPase activity"/>
    <property type="evidence" value="ECO:0007669"/>
    <property type="project" value="TreeGrafter"/>
</dbReference>
<dbReference type="GO" id="GO:0006203">
    <property type="term" value="P:dGTP catabolic process"/>
    <property type="evidence" value="ECO:0007669"/>
    <property type="project" value="TreeGrafter"/>
</dbReference>
<proteinExistence type="inferred from homology"/>
<organism evidence="3 4">
    <name type="scientific">Cryptotermes secundus</name>
    <dbReference type="NCBI Taxonomy" id="105785"/>
    <lineage>
        <taxon>Eukaryota</taxon>
        <taxon>Metazoa</taxon>
        <taxon>Ecdysozoa</taxon>
        <taxon>Arthropoda</taxon>
        <taxon>Hexapoda</taxon>
        <taxon>Insecta</taxon>
        <taxon>Pterygota</taxon>
        <taxon>Neoptera</taxon>
        <taxon>Polyneoptera</taxon>
        <taxon>Dictyoptera</taxon>
        <taxon>Blattodea</taxon>
        <taxon>Blattoidea</taxon>
        <taxon>Termitoidae</taxon>
        <taxon>Kalotermitidae</taxon>
        <taxon>Cryptotermitinae</taxon>
        <taxon>Cryptotermes</taxon>
    </lineage>
</organism>
<evidence type="ECO:0000313" key="4">
    <source>
        <dbReference type="Proteomes" id="UP000235965"/>
    </source>
</evidence>
<evidence type="ECO:0000256" key="1">
    <source>
        <dbReference type="ARBA" id="ARBA00005776"/>
    </source>
</evidence>
<dbReference type="Proteomes" id="UP000235965">
    <property type="component" value="Unassembled WGS sequence"/>
</dbReference>
<evidence type="ECO:0000313" key="3">
    <source>
        <dbReference type="EMBL" id="PNF38249.1"/>
    </source>
</evidence>
<dbReference type="EMBL" id="NEVH01005891">
    <property type="protein sequence ID" value="PNF38249.1"/>
    <property type="molecule type" value="Genomic_DNA"/>
</dbReference>
<accession>A0A2J7RBP0</accession>
<dbReference type="InterPro" id="IPR003607">
    <property type="entry name" value="HD/PDEase_dom"/>
</dbReference>
<dbReference type="AlphaFoldDB" id="A0A2J7RBP0"/>
<dbReference type="OrthoDB" id="9991235at2759"/>
<gene>
    <name evidence="3" type="ORF">B7P43_G11616</name>
</gene>
<name>A0A2J7RBP0_9NEOP</name>
<dbReference type="SMART" id="SM00471">
    <property type="entry name" value="HDc"/>
    <property type="match status" value="1"/>
</dbReference>
<dbReference type="GO" id="GO:0005634">
    <property type="term" value="C:nucleus"/>
    <property type="evidence" value="ECO:0007669"/>
    <property type="project" value="TreeGrafter"/>
</dbReference>
<dbReference type="Gene3D" id="1.10.3210.10">
    <property type="entry name" value="Hypothetical protein af1432"/>
    <property type="match status" value="1"/>
</dbReference>
<reference evidence="3 4" key="1">
    <citation type="submission" date="2017-12" db="EMBL/GenBank/DDBJ databases">
        <title>Hemimetabolous genomes reveal molecular basis of termite eusociality.</title>
        <authorList>
            <person name="Harrison M.C."/>
            <person name="Jongepier E."/>
            <person name="Robertson H.M."/>
            <person name="Arning N."/>
            <person name="Bitard-Feildel T."/>
            <person name="Chao H."/>
            <person name="Childers C.P."/>
            <person name="Dinh H."/>
            <person name="Doddapaneni H."/>
            <person name="Dugan S."/>
            <person name="Gowin J."/>
            <person name="Greiner C."/>
            <person name="Han Y."/>
            <person name="Hu H."/>
            <person name="Hughes D.S.T."/>
            <person name="Huylmans A.-K."/>
            <person name="Kemena C."/>
            <person name="Kremer L.P.M."/>
            <person name="Lee S.L."/>
            <person name="Lopez-Ezquerra A."/>
            <person name="Mallet L."/>
            <person name="Monroy-Kuhn J.M."/>
            <person name="Moser A."/>
            <person name="Murali S.C."/>
            <person name="Muzny D.M."/>
            <person name="Otani S."/>
            <person name="Piulachs M.-D."/>
            <person name="Poelchau M."/>
            <person name="Qu J."/>
            <person name="Schaub F."/>
            <person name="Wada-Katsumata A."/>
            <person name="Worley K.C."/>
            <person name="Xie Q."/>
            <person name="Ylla G."/>
            <person name="Poulsen M."/>
            <person name="Gibbs R.A."/>
            <person name="Schal C."/>
            <person name="Richards S."/>
            <person name="Belles X."/>
            <person name="Korb J."/>
            <person name="Bornberg-Bauer E."/>
        </authorList>
    </citation>
    <scope>NUCLEOTIDE SEQUENCE [LARGE SCALE GENOMIC DNA]</scope>
    <source>
        <tissue evidence="3">Whole body</tissue>
    </source>
</reference>
<sequence length="373" mass="43518">MSTGYKVFNDCVHGHINLHPLCVRIVDTPQFQRLRNVKQVGPVYFVYPGASHNRFEHSLGVCHLAGKMVDALRKSCNDQSIVTDDEKLCLEIAGLCHDLGHGPFSHTWEKFIDVARNKEGMSETSGAVVSWKHEEGSVQMFEYLLEQNKLRDALVEAVPELKDKAVEFIKELIRGKGTLKSDKKFLYQIISNKDNGIDVDRFEYFLRDGRQLNISSSFDYNRLLEFCYVIEVHGEKCICFRNKERHSLYEMFQVRVNLYHKAYCHHVAQCIEQMVIDAFVEADRKGYKIRVSNDKVYQLSEAHCHSEALSRMTDHIFYDILYSTEEDYEQARELLHRILKRDLYKVVAYKNFSTKLLKEKVYMTLYNPTSVQN</sequence>
<dbReference type="Pfam" id="PF01966">
    <property type="entry name" value="HD"/>
    <property type="match status" value="1"/>
</dbReference>
<dbReference type="CDD" id="cd00077">
    <property type="entry name" value="HDc"/>
    <property type="match status" value="1"/>
</dbReference>